<comment type="caution">
    <text evidence="3">The sequence shown here is derived from an EMBL/GenBank/DDBJ whole genome shotgun (WGS) entry which is preliminary data.</text>
</comment>
<proteinExistence type="predicted"/>
<dbReference type="AlphaFoldDB" id="A0A8J3UZK4"/>
<keyword evidence="4" id="KW-1185">Reference proteome</keyword>
<dbReference type="GO" id="GO:0003700">
    <property type="term" value="F:DNA-binding transcription factor activity"/>
    <property type="evidence" value="ECO:0007669"/>
    <property type="project" value="InterPro"/>
</dbReference>
<dbReference type="Pfam" id="PF01022">
    <property type="entry name" value="HTH_5"/>
    <property type="match status" value="1"/>
</dbReference>
<dbReference type="Proteomes" id="UP000605992">
    <property type="component" value="Unassembled WGS sequence"/>
</dbReference>
<dbReference type="NCBIfam" id="NF033788">
    <property type="entry name" value="HTH_metalloreg"/>
    <property type="match status" value="1"/>
</dbReference>
<name>A0A8J3UZK4_9ACTN</name>
<dbReference type="PROSITE" id="PS50987">
    <property type="entry name" value="HTH_ARSR_2"/>
    <property type="match status" value="1"/>
</dbReference>
<organism evidence="3 4">
    <name type="scientific">Planotetraspora thailandica</name>
    <dbReference type="NCBI Taxonomy" id="487172"/>
    <lineage>
        <taxon>Bacteria</taxon>
        <taxon>Bacillati</taxon>
        <taxon>Actinomycetota</taxon>
        <taxon>Actinomycetes</taxon>
        <taxon>Streptosporangiales</taxon>
        <taxon>Streptosporangiaceae</taxon>
        <taxon>Planotetraspora</taxon>
    </lineage>
</organism>
<reference evidence="3" key="1">
    <citation type="submission" date="2021-01" db="EMBL/GenBank/DDBJ databases">
        <title>Whole genome shotgun sequence of Planotetraspora thailandica NBRC 104271.</title>
        <authorList>
            <person name="Komaki H."/>
            <person name="Tamura T."/>
        </authorList>
    </citation>
    <scope>NUCLEOTIDE SEQUENCE</scope>
    <source>
        <strain evidence="3">NBRC 104271</strain>
    </source>
</reference>
<gene>
    <name evidence="3" type="ORF">Pth03_33580</name>
</gene>
<dbReference type="InterPro" id="IPR001845">
    <property type="entry name" value="HTH_ArsR_DNA-bd_dom"/>
</dbReference>
<dbReference type="CDD" id="cd00090">
    <property type="entry name" value="HTH_ARSR"/>
    <property type="match status" value="1"/>
</dbReference>
<dbReference type="PANTHER" id="PTHR38600:SF2">
    <property type="entry name" value="SLL0088 PROTEIN"/>
    <property type="match status" value="1"/>
</dbReference>
<evidence type="ECO:0000313" key="4">
    <source>
        <dbReference type="Proteomes" id="UP000605992"/>
    </source>
</evidence>
<dbReference type="InterPro" id="IPR036388">
    <property type="entry name" value="WH-like_DNA-bd_sf"/>
</dbReference>
<sequence length="129" mass="14537">MINDRLSATFAALADPTRRSILAQLARGEATVNELAAPHAMSLPAVSRHLKVLEKAGLVVKGREAQWRPCRLDAGPLRDVDEWMAPYRAFFESRFDRLEEHLKTMMGEERRDEPAGSEPTPRHSEEQSS</sequence>
<dbReference type="SMART" id="SM00418">
    <property type="entry name" value="HTH_ARSR"/>
    <property type="match status" value="1"/>
</dbReference>
<dbReference type="Gene3D" id="1.10.10.10">
    <property type="entry name" value="Winged helix-like DNA-binding domain superfamily/Winged helix DNA-binding domain"/>
    <property type="match status" value="1"/>
</dbReference>
<protein>
    <submittedName>
        <fullName evidence="3">Transcriptional regulator</fullName>
    </submittedName>
</protein>
<feature type="domain" description="HTH arsR-type" evidence="2">
    <location>
        <begin position="1"/>
        <end position="92"/>
    </location>
</feature>
<evidence type="ECO:0000313" key="3">
    <source>
        <dbReference type="EMBL" id="GII54969.1"/>
    </source>
</evidence>
<dbReference type="InterPro" id="IPR036390">
    <property type="entry name" value="WH_DNA-bd_sf"/>
</dbReference>
<dbReference type="PANTHER" id="PTHR38600">
    <property type="entry name" value="TRANSCRIPTIONAL REGULATORY PROTEIN"/>
    <property type="match status" value="1"/>
</dbReference>
<feature type="region of interest" description="Disordered" evidence="1">
    <location>
        <begin position="102"/>
        <end position="129"/>
    </location>
</feature>
<accession>A0A8J3UZK4</accession>
<dbReference type="InterPro" id="IPR011991">
    <property type="entry name" value="ArsR-like_HTH"/>
</dbReference>
<dbReference type="SUPFAM" id="SSF46785">
    <property type="entry name" value="Winged helix' DNA-binding domain"/>
    <property type="match status" value="1"/>
</dbReference>
<evidence type="ECO:0000256" key="1">
    <source>
        <dbReference type="SAM" id="MobiDB-lite"/>
    </source>
</evidence>
<dbReference type="PRINTS" id="PR00778">
    <property type="entry name" value="HTHARSR"/>
</dbReference>
<dbReference type="EMBL" id="BOOR01000022">
    <property type="protein sequence ID" value="GII54969.1"/>
    <property type="molecule type" value="Genomic_DNA"/>
</dbReference>
<dbReference type="RefSeq" id="WP_203945175.1">
    <property type="nucleotide sequence ID" value="NZ_BOOR01000022.1"/>
</dbReference>
<evidence type="ECO:0000259" key="2">
    <source>
        <dbReference type="PROSITE" id="PS50987"/>
    </source>
</evidence>